<reference evidence="7 8" key="1">
    <citation type="submission" date="2019-03" db="EMBL/GenBank/DDBJ databases">
        <title>First draft genome of Liparis tanakae, snailfish: a comprehensive survey of snailfish specific genes.</title>
        <authorList>
            <person name="Kim W."/>
            <person name="Song I."/>
            <person name="Jeong J.-H."/>
            <person name="Kim D."/>
            <person name="Kim S."/>
            <person name="Ryu S."/>
            <person name="Song J.Y."/>
            <person name="Lee S.K."/>
        </authorList>
    </citation>
    <scope>NUCLEOTIDE SEQUENCE [LARGE SCALE GENOMIC DNA]</scope>
    <source>
        <tissue evidence="7">Muscle</tissue>
    </source>
</reference>
<proteinExistence type="predicted"/>
<dbReference type="PANTHER" id="PTHR45700:SF10">
    <property type="entry name" value="UBIQUITIN-PROTEIN LIGASE E3A"/>
    <property type="match status" value="1"/>
</dbReference>
<keyword evidence="3" id="KW-0808">Transferase</keyword>
<organism evidence="7 8">
    <name type="scientific">Liparis tanakae</name>
    <name type="common">Tanaka's snailfish</name>
    <dbReference type="NCBI Taxonomy" id="230148"/>
    <lineage>
        <taxon>Eukaryota</taxon>
        <taxon>Metazoa</taxon>
        <taxon>Chordata</taxon>
        <taxon>Craniata</taxon>
        <taxon>Vertebrata</taxon>
        <taxon>Euteleostomi</taxon>
        <taxon>Actinopterygii</taxon>
        <taxon>Neopterygii</taxon>
        <taxon>Teleostei</taxon>
        <taxon>Neoteleostei</taxon>
        <taxon>Acanthomorphata</taxon>
        <taxon>Eupercaria</taxon>
        <taxon>Perciformes</taxon>
        <taxon>Cottioidei</taxon>
        <taxon>Cottales</taxon>
        <taxon>Liparidae</taxon>
        <taxon>Liparis</taxon>
    </lineage>
</organism>
<gene>
    <name evidence="7" type="primary">UBE3A_3</name>
    <name evidence="7" type="ORF">EYF80_067834</name>
</gene>
<dbReference type="EC" id="2.3.2.26" evidence="2"/>
<evidence type="ECO:0000256" key="5">
    <source>
        <dbReference type="PROSITE-ProRule" id="PRU00104"/>
    </source>
</evidence>
<keyword evidence="8" id="KW-1185">Reference proteome</keyword>
<dbReference type="PROSITE" id="PS50237">
    <property type="entry name" value="HECT"/>
    <property type="match status" value="1"/>
</dbReference>
<keyword evidence="4 5" id="KW-0833">Ubl conjugation pathway</keyword>
<name>A0A4Z2DZU6_9TELE</name>
<dbReference type="InterPro" id="IPR000569">
    <property type="entry name" value="HECT_dom"/>
</dbReference>
<evidence type="ECO:0000313" key="8">
    <source>
        <dbReference type="Proteomes" id="UP000314294"/>
    </source>
</evidence>
<feature type="domain" description="HECT" evidence="6">
    <location>
        <begin position="11"/>
        <end position="115"/>
    </location>
</feature>
<dbReference type="Pfam" id="PF00632">
    <property type="entry name" value="HECT"/>
    <property type="match status" value="1"/>
</dbReference>
<dbReference type="InterPro" id="IPR044611">
    <property type="entry name" value="E3A/B/C-like"/>
</dbReference>
<dbReference type="GO" id="GO:0000209">
    <property type="term" value="P:protein polyubiquitination"/>
    <property type="evidence" value="ECO:0007669"/>
    <property type="project" value="InterPro"/>
</dbReference>
<dbReference type="InterPro" id="IPR035983">
    <property type="entry name" value="Hect_E3_ubiquitin_ligase"/>
</dbReference>
<evidence type="ECO:0000259" key="6">
    <source>
        <dbReference type="PROSITE" id="PS50237"/>
    </source>
</evidence>
<evidence type="ECO:0000313" key="7">
    <source>
        <dbReference type="EMBL" id="TNN22053.1"/>
    </source>
</evidence>
<evidence type="ECO:0000256" key="2">
    <source>
        <dbReference type="ARBA" id="ARBA00012485"/>
    </source>
</evidence>
<protein>
    <recommendedName>
        <fullName evidence="2">HECT-type E3 ubiquitin transferase</fullName>
        <ecNumber evidence="2">2.3.2.26</ecNumber>
    </recommendedName>
</protein>
<dbReference type="SUPFAM" id="SSF56204">
    <property type="entry name" value="Hect, E3 ligase catalytic domain"/>
    <property type="match status" value="1"/>
</dbReference>
<dbReference type="OrthoDB" id="5981550at2759"/>
<dbReference type="GO" id="GO:0061630">
    <property type="term" value="F:ubiquitin protein ligase activity"/>
    <property type="evidence" value="ECO:0007669"/>
    <property type="project" value="UniProtKB-EC"/>
</dbReference>
<comment type="caution">
    <text evidence="7">The sequence shown here is derived from an EMBL/GenBank/DDBJ whole genome shotgun (WGS) entry which is preliminary data.</text>
</comment>
<dbReference type="Proteomes" id="UP000314294">
    <property type="component" value="Unassembled WGS sequence"/>
</dbReference>
<dbReference type="GO" id="GO:0016874">
    <property type="term" value="F:ligase activity"/>
    <property type="evidence" value="ECO:0007669"/>
    <property type="project" value="UniProtKB-KW"/>
</dbReference>
<dbReference type="PANTHER" id="PTHR45700">
    <property type="entry name" value="UBIQUITIN-PROTEIN LIGASE E3C"/>
    <property type="match status" value="1"/>
</dbReference>
<comment type="catalytic activity">
    <reaction evidence="1">
        <text>S-ubiquitinyl-[E2 ubiquitin-conjugating enzyme]-L-cysteine + [acceptor protein]-L-lysine = [E2 ubiquitin-conjugating enzyme]-L-cysteine + N(6)-ubiquitinyl-[acceptor protein]-L-lysine.</text>
        <dbReference type="EC" id="2.3.2.26"/>
    </reaction>
</comment>
<dbReference type="Gene3D" id="3.30.2160.10">
    <property type="entry name" value="Hect, E3 ligase catalytic domain"/>
    <property type="match status" value="1"/>
</dbReference>
<evidence type="ECO:0000256" key="3">
    <source>
        <dbReference type="ARBA" id="ARBA00022679"/>
    </source>
</evidence>
<dbReference type="FunFam" id="3.30.2160.10:FF:000004">
    <property type="entry name" value="probable E3 ubiquitin-protein ligase HERC4 isoform X1"/>
    <property type="match status" value="1"/>
</dbReference>
<dbReference type="EMBL" id="SRLO01024462">
    <property type="protein sequence ID" value="TNN22053.1"/>
    <property type="molecule type" value="Genomic_DNA"/>
</dbReference>
<comment type="caution">
    <text evidence="5">Lacks conserved residue(s) required for the propagation of feature annotation.</text>
</comment>
<keyword evidence="7" id="KW-0436">Ligase</keyword>
<evidence type="ECO:0000256" key="4">
    <source>
        <dbReference type="ARBA" id="ARBA00022786"/>
    </source>
</evidence>
<dbReference type="AlphaFoldDB" id="A0A4Z2DZU6"/>
<sequence length="136" mass="16128">MCTCTSLLQSLYQSLQKLLEHEGNVEEDMMLTYQISHQDLFGDPVLHDLRDQGDQIPVTKGNRQEFVGAYADYMLNTGVETQFRAFKKGFLMVTKESPLKYLFRPEEVELLICGSRVRRRRTYYIYIYYILYILYI</sequence>
<evidence type="ECO:0000256" key="1">
    <source>
        <dbReference type="ARBA" id="ARBA00000885"/>
    </source>
</evidence>
<accession>A0A4Z2DZU6</accession>